<feature type="domain" description="ATPase F1/V1/A1 complex alpha/beta subunit nucleotide-binding" evidence="15">
    <location>
        <begin position="151"/>
        <end position="389"/>
    </location>
</feature>
<evidence type="ECO:0000256" key="9">
    <source>
        <dbReference type="ARBA" id="ARBA00023065"/>
    </source>
</evidence>
<feature type="site" description="Required for activity" evidence="14">
    <location>
        <position position="387"/>
    </location>
</feature>
<comment type="subunit">
    <text evidence="13">F-type ATPases have 2 components, CF(1) - the catalytic core - and CF(0) - the membrane proton channel. CF(1) has five subunits: alpha(3), beta(3), gamma(1), delta(1), epsilon(1). CF(0) has four main subunits: a(1), b(1), b'(1) and c(9-12).</text>
</comment>
<dbReference type="FunFam" id="2.40.30.20:FF:000001">
    <property type="entry name" value="ATP synthase subunit alpha"/>
    <property type="match status" value="1"/>
</dbReference>
<evidence type="ECO:0000259" key="16">
    <source>
        <dbReference type="Pfam" id="PF00306"/>
    </source>
</evidence>
<evidence type="ECO:0000256" key="6">
    <source>
        <dbReference type="ARBA" id="ARBA00022781"/>
    </source>
</evidence>
<dbReference type="InterPro" id="IPR027417">
    <property type="entry name" value="P-loop_NTPase"/>
</dbReference>
<dbReference type="PANTHER" id="PTHR48082">
    <property type="entry name" value="ATP SYNTHASE SUBUNIT ALPHA, MITOCHONDRIAL"/>
    <property type="match status" value="1"/>
</dbReference>
<dbReference type="RefSeq" id="WP_346819301.1">
    <property type="nucleotide sequence ID" value="NZ_JBDKWZ010000001.1"/>
</dbReference>
<keyword evidence="8 14" id="KW-1278">Translocase</keyword>
<keyword evidence="5 14" id="KW-0547">Nucleotide-binding</keyword>
<dbReference type="PANTHER" id="PTHR48082:SF2">
    <property type="entry name" value="ATP SYNTHASE SUBUNIT ALPHA, MITOCHONDRIAL"/>
    <property type="match status" value="1"/>
</dbReference>
<dbReference type="CDD" id="cd18116">
    <property type="entry name" value="ATP-synt_F1_alpha_N"/>
    <property type="match status" value="1"/>
</dbReference>
<dbReference type="Pfam" id="PF00306">
    <property type="entry name" value="ATP-synt_ab_C"/>
    <property type="match status" value="1"/>
</dbReference>
<organism evidence="18 19">
    <name type="scientific">Rapidithrix thailandica</name>
    <dbReference type="NCBI Taxonomy" id="413964"/>
    <lineage>
        <taxon>Bacteria</taxon>
        <taxon>Pseudomonadati</taxon>
        <taxon>Bacteroidota</taxon>
        <taxon>Cytophagia</taxon>
        <taxon>Cytophagales</taxon>
        <taxon>Flammeovirgaceae</taxon>
        <taxon>Rapidithrix</taxon>
    </lineage>
</organism>
<evidence type="ECO:0000259" key="15">
    <source>
        <dbReference type="Pfam" id="PF00006"/>
    </source>
</evidence>
<dbReference type="InterPro" id="IPR033732">
    <property type="entry name" value="ATP_synth_F1_a_nt-bd_dom"/>
</dbReference>
<dbReference type="CDD" id="cd18113">
    <property type="entry name" value="ATP-synt_F1_alpha_C"/>
    <property type="match status" value="1"/>
</dbReference>
<reference evidence="18 19" key="1">
    <citation type="submission" date="2024-04" db="EMBL/GenBank/DDBJ databases">
        <title>Novel genus in family Flammeovirgaceae.</title>
        <authorList>
            <person name="Nguyen T.H."/>
            <person name="Vuong T.Q."/>
            <person name="Le H."/>
            <person name="Kim S.-G."/>
        </authorList>
    </citation>
    <scope>NUCLEOTIDE SEQUENCE [LARGE SCALE GENOMIC DNA]</scope>
    <source>
        <strain evidence="18 19">JCM 23209</strain>
    </source>
</reference>
<proteinExistence type="inferred from homology"/>
<keyword evidence="11 14" id="KW-0139">CF(1)</keyword>
<evidence type="ECO:0000313" key="18">
    <source>
        <dbReference type="EMBL" id="MEN7546515.1"/>
    </source>
</evidence>
<keyword evidence="4 14" id="KW-0813">Transport</keyword>
<dbReference type="FunFam" id="3.40.50.300:FF:000002">
    <property type="entry name" value="ATP synthase subunit alpha"/>
    <property type="match status" value="1"/>
</dbReference>
<keyword evidence="12 14" id="KW-0066">ATP synthesis</keyword>
<comment type="caution">
    <text evidence="18">The sequence shown here is derived from an EMBL/GenBank/DDBJ whole genome shotgun (WGS) entry which is preliminary data.</text>
</comment>
<feature type="domain" description="ATPase F1/V1/A1 complex alpha/beta subunit N-terminal" evidence="17">
    <location>
        <begin position="27"/>
        <end position="92"/>
    </location>
</feature>
<dbReference type="NCBIfam" id="NF009884">
    <property type="entry name" value="PRK13343.1"/>
    <property type="match status" value="1"/>
</dbReference>
<dbReference type="EC" id="7.1.2.2" evidence="14"/>
<keyword evidence="9 14" id="KW-0406">Ion transport</keyword>
<evidence type="ECO:0000259" key="17">
    <source>
        <dbReference type="Pfam" id="PF02874"/>
    </source>
</evidence>
<dbReference type="SUPFAM" id="SSF47917">
    <property type="entry name" value="C-terminal domain of alpha and beta subunits of F1 ATP synthase"/>
    <property type="match status" value="1"/>
</dbReference>
<dbReference type="NCBIfam" id="TIGR00962">
    <property type="entry name" value="atpA"/>
    <property type="match status" value="1"/>
</dbReference>
<comment type="catalytic activity">
    <reaction evidence="14">
        <text>ATP + H2O + 4 H(+)(in) = ADP + phosphate + 5 H(+)(out)</text>
        <dbReference type="Rhea" id="RHEA:57720"/>
        <dbReference type="ChEBI" id="CHEBI:15377"/>
        <dbReference type="ChEBI" id="CHEBI:15378"/>
        <dbReference type="ChEBI" id="CHEBI:30616"/>
        <dbReference type="ChEBI" id="CHEBI:43474"/>
        <dbReference type="ChEBI" id="CHEBI:456216"/>
        <dbReference type="EC" id="7.1.2.2"/>
    </reaction>
</comment>
<gene>
    <name evidence="14 18" type="primary">atpA</name>
    <name evidence="18" type="ORF">AAG747_01260</name>
</gene>
<evidence type="ECO:0000313" key="19">
    <source>
        <dbReference type="Proteomes" id="UP001403385"/>
    </source>
</evidence>
<dbReference type="FunFam" id="1.20.150.20:FF:000001">
    <property type="entry name" value="ATP synthase subunit alpha"/>
    <property type="match status" value="1"/>
</dbReference>
<dbReference type="Gene3D" id="1.20.150.20">
    <property type="entry name" value="ATP synthase alpha/beta chain, C-terminal domain"/>
    <property type="match status" value="1"/>
</dbReference>
<evidence type="ECO:0000256" key="7">
    <source>
        <dbReference type="ARBA" id="ARBA00022840"/>
    </source>
</evidence>
<dbReference type="GO" id="GO:0046933">
    <property type="term" value="F:proton-transporting ATP synthase activity, rotational mechanism"/>
    <property type="evidence" value="ECO:0007669"/>
    <property type="project" value="UniProtKB-UniRule"/>
</dbReference>
<evidence type="ECO:0000256" key="4">
    <source>
        <dbReference type="ARBA" id="ARBA00022448"/>
    </source>
</evidence>
<dbReference type="Proteomes" id="UP001403385">
    <property type="component" value="Unassembled WGS sequence"/>
</dbReference>
<feature type="binding site" evidence="14">
    <location>
        <begin position="171"/>
        <end position="178"/>
    </location>
    <ligand>
        <name>ATP</name>
        <dbReference type="ChEBI" id="CHEBI:30616"/>
    </ligand>
</feature>
<dbReference type="InterPro" id="IPR004100">
    <property type="entry name" value="ATPase_F1/V1/A1_a/bsu_N"/>
</dbReference>
<evidence type="ECO:0000256" key="12">
    <source>
        <dbReference type="ARBA" id="ARBA00023310"/>
    </source>
</evidence>
<comment type="similarity">
    <text evidence="3 14">Belongs to the ATPase alpha/beta chains family.</text>
</comment>
<keyword evidence="7 14" id="KW-0067">ATP-binding</keyword>
<accession>A0AAW9S443</accession>
<dbReference type="CDD" id="cd01132">
    <property type="entry name" value="F1-ATPase_alpha_CD"/>
    <property type="match status" value="1"/>
</dbReference>
<protein>
    <recommendedName>
        <fullName evidence="14">ATP synthase subunit alpha</fullName>
        <ecNumber evidence="14">7.1.2.2</ecNumber>
    </recommendedName>
    <alternativeName>
        <fullName evidence="14">ATP synthase F1 sector subunit alpha</fullName>
    </alternativeName>
    <alternativeName>
        <fullName evidence="14">F-ATPase subunit alpha</fullName>
    </alternativeName>
</protein>
<evidence type="ECO:0000256" key="1">
    <source>
        <dbReference type="ARBA" id="ARBA00003784"/>
    </source>
</evidence>
<dbReference type="EMBL" id="JBDKWZ010000001">
    <property type="protein sequence ID" value="MEN7546515.1"/>
    <property type="molecule type" value="Genomic_DNA"/>
</dbReference>
<keyword evidence="14" id="KW-1003">Cell membrane</keyword>
<dbReference type="GO" id="GO:0043531">
    <property type="term" value="F:ADP binding"/>
    <property type="evidence" value="ECO:0007669"/>
    <property type="project" value="TreeGrafter"/>
</dbReference>
<dbReference type="AlphaFoldDB" id="A0AAW9S443"/>
<dbReference type="GO" id="GO:0005524">
    <property type="term" value="F:ATP binding"/>
    <property type="evidence" value="ECO:0007669"/>
    <property type="project" value="UniProtKB-UniRule"/>
</dbReference>
<dbReference type="Pfam" id="PF00006">
    <property type="entry name" value="ATP-synt_ab"/>
    <property type="match status" value="1"/>
</dbReference>
<name>A0AAW9S443_9BACT</name>
<dbReference type="InterPro" id="IPR020003">
    <property type="entry name" value="ATPase_a/bsu_AS"/>
</dbReference>
<keyword evidence="10 14" id="KW-0472">Membrane</keyword>
<comment type="function">
    <text evidence="1 14">Produces ATP from ADP in the presence of a proton gradient across the membrane. The alpha chain is a regulatory subunit.</text>
</comment>
<evidence type="ECO:0000256" key="5">
    <source>
        <dbReference type="ARBA" id="ARBA00022741"/>
    </source>
</evidence>
<dbReference type="PIRSF" id="PIRSF039088">
    <property type="entry name" value="F_ATPase_subunit_alpha"/>
    <property type="match status" value="1"/>
</dbReference>
<evidence type="ECO:0000256" key="10">
    <source>
        <dbReference type="ARBA" id="ARBA00023136"/>
    </source>
</evidence>
<dbReference type="GO" id="GO:0045259">
    <property type="term" value="C:proton-transporting ATP synthase complex"/>
    <property type="evidence" value="ECO:0007669"/>
    <property type="project" value="UniProtKB-KW"/>
</dbReference>
<evidence type="ECO:0000256" key="2">
    <source>
        <dbReference type="ARBA" id="ARBA00004170"/>
    </source>
</evidence>
<dbReference type="InterPro" id="IPR023366">
    <property type="entry name" value="ATP_synth_asu-like_sf"/>
</dbReference>
<dbReference type="GO" id="GO:0005886">
    <property type="term" value="C:plasma membrane"/>
    <property type="evidence" value="ECO:0007669"/>
    <property type="project" value="UniProtKB-SubCell"/>
</dbReference>
<evidence type="ECO:0000256" key="14">
    <source>
        <dbReference type="HAMAP-Rule" id="MF_01346"/>
    </source>
</evidence>
<evidence type="ECO:0000256" key="8">
    <source>
        <dbReference type="ARBA" id="ARBA00022967"/>
    </source>
</evidence>
<dbReference type="InterPro" id="IPR000194">
    <property type="entry name" value="ATPase_F1/V1/A1_a/bsu_nucl-bd"/>
</dbReference>
<keyword evidence="19" id="KW-1185">Reference proteome</keyword>
<evidence type="ECO:0000256" key="11">
    <source>
        <dbReference type="ARBA" id="ARBA00023196"/>
    </source>
</evidence>
<keyword evidence="6 14" id="KW-0375">Hydrogen ion transport</keyword>
<feature type="domain" description="ATP synthase alpha subunit C-terminal" evidence="16">
    <location>
        <begin position="396"/>
        <end position="519"/>
    </location>
</feature>
<sequence length="526" mass="57068">MSQVRPDEVSTILREQLSNFKSEAELEEVGTVLQVGDGVARIYGLSNAQAGELIEFDNGLMGLVLNLEEDNVGAVIFGDSSDIKEGDTVKRTERISSVKVGEGLLGRVVDTLGNPIDGKGEFNSELYEMPLERKAPGVIYRKPVTEPLQTGIKAIDSMIPIGRGQRELIIGDRQTGKTTVAVDTIINQKENYEKGEPVYCIYVAIGQKASTVAQVVNQLEKAGAMDYTVVVAASAADPAPMQFFAPYTGAAIGEFFRDTGRHALVIFDDLSKQAVAYREVSLLLRRPPGREAYPGDVFYLHSRLLERAAKINDSLEIAQNMNDLPDSIRPLVKGGGSLTALPIIETQAGDVSAYIPTNVISITDGQIFLESNLFLSGIRPAINVGISVSRVGGAAQIKSMKKVSGTLKLDQAQFRELQAFAKFGSDLDAATKLTIERGLRNQEILKQNQYSPVAVEKQAAIIYASTNGLLDKVPVEKVKAFEEEFLQVLDEKQADTLAALKQGKLDNSVTDTLKKVAKEVAVNYQA</sequence>
<dbReference type="HAMAP" id="MF_01346">
    <property type="entry name" value="ATP_synth_alpha_bact"/>
    <property type="match status" value="1"/>
</dbReference>
<evidence type="ECO:0000256" key="3">
    <source>
        <dbReference type="ARBA" id="ARBA00008936"/>
    </source>
</evidence>
<comment type="subcellular location">
    <subcellularLocation>
        <location evidence="14">Cell membrane</location>
        <topology evidence="14">Peripheral membrane protein</topology>
    </subcellularLocation>
    <subcellularLocation>
        <location evidence="2">Membrane</location>
        <topology evidence="2">Peripheral membrane protein</topology>
    </subcellularLocation>
</comment>
<dbReference type="InterPro" id="IPR005294">
    <property type="entry name" value="ATP_synth_F1_asu"/>
</dbReference>
<dbReference type="Pfam" id="PF02874">
    <property type="entry name" value="ATP-synt_ab_N"/>
    <property type="match status" value="1"/>
</dbReference>
<evidence type="ECO:0000256" key="13">
    <source>
        <dbReference type="ARBA" id="ARBA00026013"/>
    </source>
</evidence>
<dbReference type="PROSITE" id="PS00152">
    <property type="entry name" value="ATPASE_ALPHA_BETA"/>
    <property type="match status" value="1"/>
</dbReference>
<dbReference type="InterPro" id="IPR000793">
    <property type="entry name" value="ATP_synth_asu_C"/>
</dbReference>
<dbReference type="SUPFAM" id="SSF50615">
    <property type="entry name" value="N-terminal domain of alpha and beta subunits of F1 ATP synthase"/>
    <property type="match status" value="1"/>
</dbReference>
<dbReference type="InterPro" id="IPR038376">
    <property type="entry name" value="ATP_synth_asu_C_sf"/>
</dbReference>
<dbReference type="InterPro" id="IPR036121">
    <property type="entry name" value="ATPase_F1/V1/A1_a/bsu_N_sf"/>
</dbReference>
<dbReference type="SUPFAM" id="SSF52540">
    <property type="entry name" value="P-loop containing nucleoside triphosphate hydrolases"/>
    <property type="match status" value="1"/>
</dbReference>
<dbReference type="Gene3D" id="3.40.50.300">
    <property type="entry name" value="P-loop containing nucleotide triphosphate hydrolases"/>
    <property type="match status" value="1"/>
</dbReference>
<dbReference type="Gene3D" id="2.40.30.20">
    <property type="match status" value="1"/>
</dbReference>